<dbReference type="RefSeq" id="WP_202013203.1">
    <property type="nucleotide sequence ID" value="NZ_JAERRB010000008.1"/>
</dbReference>
<accession>A0ABS1KWE9</accession>
<organism evidence="2 3">
    <name type="scientific">Chryseolinea lacunae</name>
    <dbReference type="NCBI Taxonomy" id="2801331"/>
    <lineage>
        <taxon>Bacteria</taxon>
        <taxon>Pseudomonadati</taxon>
        <taxon>Bacteroidota</taxon>
        <taxon>Cytophagia</taxon>
        <taxon>Cytophagales</taxon>
        <taxon>Fulvivirgaceae</taxon>
        <taxon>Chryseolinea</taxon>
    </lineage>
</organism>
<name>A0ABS1KWE9_9BACT</name>
<evidence type="ECO:0000313" key="2">
    <source>
        <dbReference type="EMBL" id="MBL0743760.1"/>
    </source>
</evidence>
<keyword evidence="3" id="KW-1185">Reference proteome</keyword>
<reference evidence="2 3" key="1">
    <citation type="submission" date="2021-01" db="EMBL/GenBank/DDBJ databases">
        <title>Chryseolinea sp. Jin1 Genome sequencing and assembly.</title>
        <authorList>
            <person name="Kim I."/>
        </authorList>
    </citation>
    <scope>NUCLEOTIDE SEQUENCE [LARGE SCALE GENOMIC DNA]</scope>
    <source>
        <strain evidence="2 3">Jin1</strain>
    </source>
</reference>
<sequence>MDEKKVDLLLAIANTCIVAAFGLTATIYVEYRAKDNSMGLGLWSLLIFLSVFMAGAVAFFFFKVNNLVNKK</sequence>
<gene>
    <name evidence="2" type="ORF">JI741_21195</name>
</gene>
<evidence type="ECO:0000256" key="1">
    <source>
        <dbReference type="SAM" id="Phobius"/>
    </source>
</evidence>
<keyword evidence="1" id="KW-0472">Membrane</keyword>
<comment type="caution">
    <text evidence="2">The sequence shown here is derived from an EMBL/GenBank/DDBJ whole genome shotgun (WGS) entry which is preliminary data.</text>
</comment>
<protein>
    <submittedName>
        <fullName evidence="2">Uncharacterized protein</fullName>
    </submittedName>
</protein>
<feature type="transmembrane region" description="Helical" evidence="1">
    <location>
        <begin position="7"/>
        <end position="29"/>
    </location>
</feature>
<proteinExistence type="predicted"/>
<keyword evidence="1" id="KW-1133">Transmembrane helix</keyword>
<evidence type="ECO:0000313" key="3">
    <source>
        <dbReference type="Proteomes" id="UP000613030"/>
    </source>
</evidence>
<feature type="transmembrane region" description="Helical" evidence="1">
    <location>
        <begin position="41"/>
        <end position="62"/>
    </location>
</feature>
<dbReference type="EMBL" id="JAERRB010000008">
    <property type="protein sequence ID" value="MBL0743760.1"/>
    <property type="molecule type" value="Genomic_DNA"/>
</dbReference>
<keyword evidence="1" id="KW-0812">Transmembrane</keyword>
<dbReference type="Proteomes" id="UP000613030">
    <property type="component" value="Unassembled WGS sequence"/>
</dbReference>